<evidence type="ECO:0000256" key="6">
    <source>
        <dbReference type="SAM" id="Phobius"/>
    </source>
</evidence>
<dbReference type="AlphaFoldDB" id="A0A974PLI0"/>
<evidence type="ECO:0000256" key="2">
    <source>
        <dbReference type="ARBA" id="ARBA00022692"/>
    </source>
</evidence>
<comment type="subcellular location">
    <subcellularLocation>
        <location evidence="1">Membrane</location>
        <topology evidence="1">Multi-pass membrane protein</topology>
    </subcellularLocation>
</comment>
<feature type="domain" description="RDD" evidence="7">
    <location>
        <begin position="38"/>
        <end position="163"/>
    </location>
</feature>
<evidence type="ECO:0000313" key="8">
    <source>
        <dbReference type="EMBL" id="QRG05386.1"/>
    </source>
</evidence>
<dbReference type="InterPro" id="IPR010432">
    <property type="entry name" value="RDD"/>
</dbReference>
<sequence>MSHTSDTPREPPRIGVSDAPRPHAYDPVTQPEYFEGVLSRRLVAFCVDAMMVIGPIVLLAVFIFVFGLVTLGLGWMLFWLLSPAFVVWAVAYNAITLGSPASATLGMRLMELEMRTWYGAPCYSLLGAVHAVGFWVSISALTPLVLLVPLFNDRRRLLHDFLLGTVVVNNDQRAAALRRRA</sequence>
<feature type="transmembrane region" description="Helical" evidence="6">
    <location>
        <begin position="76"/>
        <end position="98"/>
    </location>
</feature>
<dbReference type="KEGG" id="xdi:EZH22_20175"/>
<feature type="region of interest" description="Disordered" evidence="5">
    <location>
        <begin position="1"/>
        <end position="23"/>
    </location>
</feature>
<reference evidence="8 9" key="1">
    <citation type="submission" date="2020-10" db="EMBL/GenBank/DDBJ databases">
        <title>Degradation of 1,4-Dioxane by Xanthobacter sp. YN2, via a Novel Group-2 Soluble Di-Iron Monooxygenase.</title>
        <authorList>
            <person name="Ma F."/>
            <person name="Wang Y."/>
            <person name="Yang J."/>
            <person name="Guo H."/>
            <person name="Su D."/>
            <person name="Yu L."/>
        </authorList>
    </citation>
    <scope>NUCLEOTIDE SEQUENCE [LARGE SCALE GENOMIC DNA]</scope>
    <source>
        <strain evidence="8 9">YN2</strain>
    </source>
</reference>
<evidence type="ECO:0000259" key="7">
    <source>
        <dbReference type="Pfam" id="PF06271"/>
    </source>
</evidence>
<keyword evidence="2 6" id="KW-0812">Transmembrane</keyword>
<feature type="compositionally biased region" description="Basic and acidic residues" evidence="5">
    <location>
        <begin position="1"/>
        <end position="12"/>
    </location>
</feature>
<organism evidence="8 9">
    <name type="scientific">Xanthobacter dioxanivorans</name>
    <dbReference type="NCBI Taxonomy" id="2528964"/>
    <lineage>
        <taxon>Bacteria</taxon>
        <taxon>Pseudomonadati</taxon>
        <taxon>Pseudomonadota</taxon>
        <taxon>Alphaproteobacteria</taxon>
        <taxon>Hyphomicrobiales</taxon>
        <taxon>Xanthobacteraceae</taxon>
        <taxon>Xanthobacter</taxon>
    </lineage>
</organism>
<dbReference type="RefSeq" id="WP_203192253.1">
    <property type="nucleotide sequence ID" value="NZ_CP063362.1"/>
</dbReference>
<evidence type="ECO:0000256" key="1">
    <source>
        <dbReference type="ARBA" id="ARBA00004141"/>
    </source>
</evidence>
<evidence type="ECO:0000256" key="4">
    <source>
        <dbReference type="ARBA" id="ARBA00023136"/>
    </source>
</evidence>
<evidence type="ECO:0000313" key="9">
    <source>
        <dbReference type="Proteomes" id="UP000596427"/>
    </source>
</evidence>
<keyword evidence="3 6" id="KW-1133">Transmembrane helix</keyword>
<evidence type="ECO:0000256" key="5">
    <source>
        <dbReference type="SAM" id="MobiDB-lite"/>
    </source>
</evidence>
<name>A0A974PLI0_9HYPH</name>
<protein>
    <submittedName>
        <fullName evidence="8">RDD family protein</fullName>
    </submittedName>
</protein>
<keyword evidence="4 6" id="KW-0472">Membrane</keyword>
<feature type="transmembrane region" description="Helical" evidence="6">
    <location>
        <begin position="118"/>
        <end position="151"/>
    </location>
</feature>
<accession>A0A974PLI0</accession>
<dbReference type="Proteomes" id="UP000596427">
    <property type="component" value="Chromosome"/>
</dbReference>
<gene>
    <name evidence="8" type="ORF">EZH22_20175</name>
</gene>
<proteinExistence type="predicted"/>
<dbReference type="GO" id="GO:0016020">
    <property type="term" value="C:membrane"/>
    <property type="evidence" value="ECO:0007669"/>
    <property type="project" value="UniProtKB-SubCell"/>
</dbReference>
<keyword evidence="9" id="KW-1185">Reference proteome</keyword>
<dbReference type="Pfam" id="PF06271">
    <property type="entry name" value="RDD"/>
    <property type="match status" value="1"/>
</dbReference>
<evidence type="ECO:0000256" key="3">
    <source>
        <dbReference type="ARBA" id="ARBA00022989"/>
    </source>
</evidence>
<feature type="transmembrane region" description="Helical" evidence="6">
    <location>
        <begin position="42"/>
        <end position="69"/>
    </location>
</feature>
<dbReference type="EMBL" id="CP063362">
    <property type="protein sequence ID" value="QRG05386.1"/>
    <property type="molecule type" value="Genomic_DNA"/>
</dbReference>